<proteinExistence type="predicted"/>
<dbReference type="Proteomes" id="UP000053989">
    <property type="component" value="Unassembled WGS sequence"/>
</dbReference>
<name>A0A0C2ZW88_9AGAM</name>
<gene>
    <name evidence="1" type="ORF">SCLCIDRAFT_1219998</name>
</gene>
<dbReference type="HOGENOM" id="CLU_3107718_0_0_1"/>
<keyword evidence="2" id="KW-1185">Reference proteome</keyword>
<dbReference type="InParanoid" id="A0A0C2ZW88"/>
<evidence type="ECO:0000313" key="1">
    <source>
        <dbReference type="EMBL" id="KIM56742.1"/>
    </source>
</evidence>
<dbReference type="EMBL" id="KN822110">
    <property type="protein sequence ID" value="KIM56742.1"/>
    <property type="molecule type" value="Genomic_DNA"/>
</dbReference>
<dbReference type="AlphaFoldDB" id="A0A0C2ZW88"/>
<accession>A0A0C2ZW88</accession>
<sequence>MHRHACPPRFLGYTAYIYKTGAIKACYLKGPNARKKVSSKLWAVVDTWYVN</sequence>
<organism evidence="1 2">
    <name type="scientific">Scleroderma citrinum Foug A</name>
    <dbReference type="NCBI Taxonomy" id="1036808"/>
    <lineage>
        <taxon>Eukaryota</taxon>
        <taxon>Fungi</taxon>
        <taxon>Dikarya</taxon>
        <taxon>Basidiomycota</taxon>
        <taxon>Agaricomycotina</taxon>
        <taxon>Agaricomycetes</taxon>
        <taxon>Agaricomycetidae</taxon>
        <taxon>Boletales</taxon>
        <taxon>Sclerodermatineae</taxon>
        <taxon>Sclerodermataceae</taxon>
        <taxon>Scleroderma</taxon>
    </lineage>
</organism>
<reference evidence="1 2" key="1">
    <citation type="submission" date="2014-04" db="EMBL/GenBank/DDBJ databases">
        <authorList>
            <consortium name="DOE Joint Genome Institute"/>
            <person name="Kuo A."/>
            <person name="Kohler A."/>
            <person name="Nagy L.G."/>
            <person name="Floudas D."/>
            <person name="Copeland A."/>
            <person name="Barry K.W."/>
            <person name="Cichocki N."/>
            <person name="Veneault-Fourrey C."/>
            <person name="LaButti K."/>
            <person name="Lindquist E.A."/>
            <person name="Lipzen A."/>
            <person name="Lundell T."/>
            <person name="Morin E."/>
            <person name="Murat C."/>
            <person name="Sun H."/>
            <person name="Tunlid A."/>
            <person name="Henrissat B."/>
            <person name="Grigoriev I.V."/>
            <person name="Hibbett D.S."/>
            <person name="Martin F."/>
            <person name="Nordberg H.P."/>
            <person name="Cantor M.N."/>
            <person name="Hua S.X."/>
        </authorList>
    </citation>
    <scope>NUCLEOTIDE SEQUENCE [LARGE SCALE GENOMIC DNA]</scope>
    <source>
        <strain evidence="1 2">Foug A</strain>
    </source>
</reference>
<evidence type="ECO:0000313" key="2">
    <source>
        <dbReference type="Proteomes" id="UP000053989"/>
    </source>
</evidence>
<reference evidence="2" key="2">
    <citation type="submission" date="2015-01" db="EMBL/GenBank/DDBJ databases">
        <title>Evolutionary Origins and Diversification of the Mycorrhizal Mutualists.</title>
        <authorList>
            <consortium name="DOE Joint Genome Institute"/>
            <consortium name="Mycorrhizal Genomics Consortium"/>
            <person name="Kohler A."/>
            <person name="Kuo A."/>
            <person name="Nagy L.G."/>
            <person name="Floudas D."/>
            <person name="Copeland A."/>
            <person name="Barry K.W."/>
            <person name="Cichocki N."/>
            <person name="Veneault-Fourrey C."/>
            <person name="LaButti K."/>
            <person name="Lindquist E.A."/>
            <person name="Lipzen A."/>
            <person name="Lundell T."/>
            <person name="Morin E."/>
            <person name="Murat C."/>
            <person name="Riley R."/>
            <person name="Ohm R."/>
            <person name="Sun H."/>
            <person name="Tunlid A."/>
            <person name="Henrissat B."/>
            <person name="Grigoriev I.V."/>
            <person name="Hibbett D.S."/>
            <person name="Martin F."/>
        </authorList>
    </citation>
    <scope>NUCLEOTIDE SEQUENCE [LARGE SCALE GENOMIC DNA]</scope>
    <source>
        <strain evidence="2">Foug A</strain>
    </source>
</reference>
<protein>
    <submittedName>
        <fullName evidence="1">Uncharacterized protein</fullName>
    </submittedName>
</protein>